<evidence type="ECO:0000313" key="1">
    <source>
        <dbReference type="EMBL" id="WRS38938.1"/>
    </source>
</evidence>
<reference evidence="1 2" key="1">
    <citation type="submission" date="2023-12" db="EMBL/GenBank/DDBJ databases">
        <title>Thiobacillus sedimentum sp. nov., a chemolithoautotrophic sulfur-oxidizing bacterium isolated from freshwater sediment.</title>
        <authorList>
            <person name="Luo J."/>
            <person name="Dai C."/>
        </authorList>
    </citation>
    <scope>NUCLEOTIDE SEQUENCE [LARGE SCALE GENOMIC DNA]</scope>
    <source>
        <strain evidence="1 2">SCUT-2</strain>
    </source>
</reference>
<dbReference type="RefSeq" id="WP_324779470.1">
    <property type="nucleotide sequence ID" value="NZ_CP141769.1"/>
</dbReference>
<dbReference type="Pfam" id="PF13469">
    <property type="entry name" value="Sulfotransfer_3"/>
    <property type="match status" value="1"/>
</dbReference>
<dbReference type="Gene3D" id="3.40.50.300">
    <property type="entry name" value="P-loop containing nucleotide triphosphate hydrolases"/>
    <property type="match status" value="1"/>
</dbReference>
<dbReference type="EMBL" id="CP141769">
    <property type="protein sequence ID" value="WRS38938.1"/>
    <property type="molecule type" value="Genomic_DNA"/>
</dbReference>
<keyword evidence="2" id="KW-1185">Reference proteome</keyword>
<dbReference type="InterPro" id="IPR027417">
    <property type="entry name" value="P-loop_NTPase"/>
</dbReference>
<proteinExistence type="predicted"/>
<dbReference type="SUPFAM" id="SSF52540">
    <property type="entry name" value="P-loop containing nucleoside triphosphate hydrolases"/>
    <property type="match status" value="1"/>
</dbReference>
<name>A0ABZ1CHS2_9PROT</name>
<accession>A0ABZ1CHS2</accession>
<evidence type="ECO:0000313" key="2">
    <source>
        <dbReference type="Proteomes" id="UP001334732"/>
    </source>
</evidence>
<protein>
    <submittedName>
        <fullName evidence="1">Sulfotransferase</fullName>
    </submittedName>
</protein>
<sequence>MSAGVPGDDAERTDPFRRNLRLEALLQSLNGLLACSEQAALDGAARRTAPVHPLVFVMGPLRSGTTLFMQWLAQTGLVAYPTNLLSRFYGAPVVGAHIQLLLTDPRYNFRDEILDFGAPIAFESENGKTRGALAPNEFWYFWRRFLPFGELDWLPDDELSRAVDRATLVSELTALTQVFDKPFALKAMILNYNIPFLDALFEQAVFVQIRRDPVANVASILEARERQLGSRAAWYSFRIPEYPQLSELEPIAQAAGQLHCINRAVDRGMAGVAESRKLVVQYEDFCGQPEAVFRRLAEKLGRPAAHYDGPAHFDIRRGEIGERAAIEAALTAWSGSEATAR</sequence>
<organism evidence="1 2">
    <name type="scientific">Thiobacillus sedimenti</name>
    <dbReference type="NCBI Taxonomy" id="3110231"/>
    <lineage>
        <taxon>Bacteria</taxon>
        <taxon>Pseudomonadati</taxon>
        <taxon>Pseudomonadota</taxon>
        <taxon>Betaproteobacteria</taxon>
        <taxon>Nitrosomonadales</taxon>
        <taxon>Thiobacillaceae</taxon>
        <taxon>Thiobacillus</taxon>
    </lineage>
</organism>
<dbReference type="Proteomes" id="UP001334732">
    <property type="component" value="Chromosome"/>
</dbReference>
<gene>
    <name evidence="1" type="ORF">VA613_13145</name>
</gene>